<evidence type="ECO:0000313" key="4">
    <source>
        <dbReference type="EMBL" id="OWM63412.1"/>
    </source>
</evidence>
<dbReference type="STRING" id="22663.A0A218VU23"/>
<dbReference type="PANTHER" id="PTHR33098">
    <property type="entry name" value="COTTON FIBER (DUF761)"/>
    <property type="match status" value="1"/>
</dbReference>
<evidence type="ECO:0000256" key="1">
    <source>
        <dbReference type="SAM" id="MobiDB-lite"/>
    </source>
</evidence>
<proteinExistence type="predicted"/>
<dbReference type="Proteomes" id="UP000197138">
    <property type="component" value="Unassembled WGS sequence"/>
</dbReference>
<accession>A0A218VU23</accession>
<dbReference type="EMBL" id="MTKT01006103">
    <property type="protein sequence ID" value="OWM63412.1"/>
    <property type="molecule type" value="Genomic_DNA"/>
</dbReference>
<dbReference type="InterPro" id="IPR008480">
    <property type="entry name" value="DUF761_pln"/>
</dbReference>
<feature type="compositionally biased region" description="Basic and acidic residues" evidence="1">
    <location>
        <begin position="201"/>
        <end position="213"/>
    </location>
</feature>
<dbReference type="EMBL" id="PGOL01000434">
    <property type="protein sequence ID" value="PKI70702.1"/>
    <property type="molecule type" value="Genomic_DNA"/>
</dbReference>
<feature type="transmembrane region" description="Helical" evidence="2">
    <location>
        <begin position="20"/>
        <end position="38"/>
    </location>
</feature>
<sequence>MLEESVSLVPSVWATMNSWFTPTVLFVFLNLMIATIALTSSLNKPNHPEEENPQQEQEIPLNLQRSPSVLQRLKSINFYSPRSPPTETHYADDSYGSAPLQETVHENGEEKPKPFFARSPSIVLQRLRSFSLYSGNSSPEPAAPSPPTSDRNRNRSLEKPLARRTHLSFEDAREEEEAREQGFRAGAGKEAEEEPEEGEELEGHDQFEERSSFDEIYGQLKGNQVLRTESDMKPASGEIPTKLAKKMKKSASAKSAFAHFEEDDIVERVRPFSAREGKAKVSDDDEEEGEGEVDAKADDFINRFKQQLKLQRIDSITRYKDMVNRGSSR</sequence>
<keyword evidence="2" id="KW-0812">Transmembrane</keyword>
<reference evidence="5 7" key="3">
    <citation type="submission" date="2017-11" db="EMBL/GenBank/DDBJ databases">
        <title>De-novo sequencing of pomegranate (Punica granatum L.) genome.</title>
        <authorList>
            <person name="Akparov Z."/>
            <person name="Amiraslanov A."/>
            <person name="Hajiyeva S."/>
            <person name="Abbasov M."/>
            <person name="Kaur K."/>
            <person name="Hamwieh A."/>
            <person name="Solovyev V."/>
            <person name="Salamov A."/>
            <person name="Braich B."/>
            <person name="Kosarev P."/>
            <person name="Mahmoud A."/>
            <person name="Hajiyev E."/>
            <person name="Babayeva S."/>
            <person name="Izzatullayeva V."/>
            <person name="Mammadov A."/>
            <person name="Mammadov A."/>
            <person name="Sharifova S."/>
            <person name="Ojaghi J."/>
            <person name="Eynullazada K."/>
            <person name="Bayramov B."/>
            <person name="Abdulazimova A."/>
            <person name="Shahmuradov I."/>
        </authorList>
    </citation>
    <scope>NUCLEOTIDE SEQUENCE [LARGE SCALE GENOMIC DNA]</scope>
    <source>
        <strain evidence="5">AG2017</strain>
        <strain evidence="7">cv. AG2017</strain>
        <tissue evidence="5">Leaf</tissue>
    </source>
</reference>
<feature type="compositionally biased region" description="Basic and acidic residues" evidence="1">
    <location>
        <begin position="273"/>
        <end position="282"/>
    </location>
</feature>
<keyword evidence="7" id="KW-1185">Reference proteome</keyword>
<dbReference type="Proteomes" id="UP000233551">
    <property type="component" value="Unassembled WGS sequence"/>
</dbReference>
<dbReference type="InterPro" id="IPR025520">
    <property type="entry name" value="DUF4408"/>
</dbReference>
<dbReference type="GeneID" id="116193030"/>
<feature type="compositionally biased region" description="Acidic residues" evidence="1">
    <location>
        <begin position="283"/>
        <end position="292"/>
    </location>
</feature>
<evidence type="ECO:0000313" key="6">
    <source>
        <dbReference type="Proteomes" id="UP000197138"/>
    </source>
</evidence>
<evidence type="ECO:0000313" key="5">
    <source>
        <dbReference type="EMBL" id="PKI70702.1"/>
    </source>
</evidence>
<feature type="compositionally biased region" description="Basic and acidic residues" evidence="1">
    <location>
        <begin position="150"/>
        <end position="171"/>
    </location>
</feature>
<evidence type="ECO:0000256" key="2">
    <source>
        <dbReference type="SAM" id="Phobius"/>
    </source>
</evidence>
<evidence type="ECO:0000259" key="3">
    <source>
        <dbReference type="Pfam" id="PF14364"/>
    </source>
</evidence>
<feature type="compositionally biased region" description="Acidic residues" evidence="1">
    <location>
        <begin position="191"/>
        <end position="200"/>
    </location>
</feature>
<dbReference type="PANTHER" id="PTHR33098:SF53">
    <property type="entry name" value="OS05G0540900 PROTEIN"/>
    <property type="match status" value="1"/>
</dbReference>
<feature type="region of interest" description="Disordered" evidence="1">
    <location>
        <begin position="133"/>
        <end position="246"/>
    </location>
</feature>
<feature type="domain" description="DUF4408" evidence="3">
    <location>
        <begin position="10"/>
        <end position="42"/>
    </location>
</feature>
<keyword evidence="2" id="KW-0472">Membrane</keyword>
<reference evidence="4" key="2">
    <citation type="submission" date="2017-06" db="EMBL/GenBank/DDBJ databases">
        <title>The pomegranate genome and the genomics of punicalagin biosynthesis.</title>
        <authorList>
            <person name="Xu C."/>
        </authorList>
    </citation>
    <scope>NUCLEOTIDE SEQUENCE [LARGE SCALE GENOMIC DNA]</scope>
    <source>
        <tissue evidence="4">Fresh leaf</tissue>
    </source>
</reference>
<reference evidence="6" key="1">
    <citation type="journal article" date="2017" name="Plant J.">
        <title>The pomegranate (Punica granatum L.) genome and the genomics of punicalagin biosynthesis.</title>
        <authorList>
            <person name="Qin G."/>
            <person name="Xu C."/>
            <person name="Ming R."/>
            <person name="Tang H."/>
            <person name="Guyot R."/>
            <person name="Kramer E.M."/>
            <person name="Hu Y."/>
            <person name="Yi X."/>
            <person name="Qi Y."/>
            <person name="Xu X."/>
            <person name="Gao Z."/>
            <person name="Pan H."/>
            <person name="Jian J."/>
            <person name="Tian Y."/>
            <person name="Yue Z."/>
            <person name="Xu Y."/>
        </authorList>
    </citation>
    <scope>NUCLEOTIDE SEQUENCE [LARGE SCALE GENOMIC DNA]</scope>
    <source>
        <strain evidence="6">cv. Dabenzi</strain>
    </source>
</reference>
<comment type="caution">
    <text evidence="4">The sequence shown here is derived from an EMBL/GenBank/DDBJ whole genome shotgun (WGS) entry which is preliminary data.</text>
</comment>
<dbReference type="AlphaFoldDB" id="A0A218VU23"/>
<feature type="region of interest" description="Disordered" evidence="1">
    <location>
        <begin position="273"/>
        <end position="294"/>
    </location>
</feature>
<dbReference type="OrthoDB" id="1931904at2759"/>
<protein>
    <recommendedName>
        <fullName evidence="3">DUF4408 domain-containing protein</fullName>
    </recommendedName>
</protein>
<name>A0A218VU23_PUNGR</name>
<organism evidence="4 6">
    <name type="scientific">Punica granatum</name>
    <name type="common">Pomegranate</name>
    <dbReference type="NCBI Taxonomy" id="22663"/>
    <lineage>
        <taxon>Eukaryota</taxon>
        <taxon>Viridiplantae</taxon>
        <taxon>Streptophyta</taxon>
        <taxon>Embryophyta</taxon>
        <taxon>Tracheophyta</taxon>
        <taxon>Spermatophyta</taxon>
        <taxon>Magnoliopsida</taxon>
        <taxon>eudicotyledons</taxon>
        <taxon>Gunneridae</taxon>
        <taxon>Pentapetalae</taxon>
        <taxon>rosids</taxon>
        <taxon>malvids</taxon>
        <taxon>Myrtales</taxon>
        <taxon>Lythraceae</taxon>
        <taxon>Punica</taxon>
    </lineage>
</organism>
<dbReference type="Pfam" id="PF05553">
    <property type="entry name" value="DUF761"/>
    <property type="match status" value="1"/>
</dbReference>
<evidence type="ECO:0000313" key="7">
    <source>
        <dbReference type="Proteomes" id="UP000233551"/>
    </source>
</evidence>
<keyword evidence="2" id="KW-1133">Transmembrane helix</keyword>
<dbReference type="Pfam" id="PF14364">
    <property type="entry name" value="DUF4408"/>
    <property type="match status" value="1"/>
</dbReference>
<feature type="compositionally biased region" description="Basic and acidic residues" evidence="1">
    <location>
        <begin position="179"/>
        <end position="190"/>
    </location>
</feature>
<gene>
    <name evidence="4" type="ORF">CDL15_Pgr022157</name>
    <name evidence="5" type="ORF">CRG98_008935</name>
</gene>